<dbReference type="InterPro" id="IPR051295">
    <property type="entry name" value="LGI_related"/>
</dbReference>
<evidence type="ECO:0008006" key="5">
    <source>
        <dbReference type="Google" id="ProtNLM"/>
    </source>
</evidence>
<dbReference type="InterPro" id="IPR001611">
    <property type="entry name" value="Leu-rich_rpt"/>
</dbReference>
<dbReference type="InterPro" id="IPR003591">
    <property type="entry name" value="Leu-rich_rpt_typical-subtyp"/>
</dbReference>
<feature type="non-terminal residue" evidence="3">
    <location>
        <position position="133"/>
    </location>
</feature>
<dbReference type="PANTHER" id="PTHR24367:SF318">
    <property type="entry name" value="LEUCINE-RICH GLIOMA-INACTIVATED PROTEIN 1-LIKE"/>
    <property type="match status" value="1"/>
</dbReference>
<comment type="caution">
    <text evidence="3">The sequence shown here is derived from an EMBL/GenBank/DDBJ whole genome shotgun (WGS) entry which is preliminary data.</text>
</comment>
<dbReference type="EMBL" id="BMAW01110773">
    <property type="protein sequence ID" value="GFT44867.1"/>
    <property type="molecule type" value="Genomic_DNA"/>
</dbReference>
<dbReference type="PANTHER" id="PTHR24367">
    <property type="entry name" value="LEUCINE-RICH REPEAT-CONTAINING PROTEIN"/>
    <property type="match status" value="1"/>
</dbReference>
<dbReference type="InterPro" id="IPR032675">
    <property type="entry name" value="LRR_dom_sf"/>
</dbReference>
<sequence>TFSEFTKLDKLAVDAGKLTTLTRDIFPVPFNGRFLYFNDNSLLEIPKDLFTQMPNLQTLSLRKNQIGTLPEEALENNAARLWYLMLDDNPLKCDCLLVWLIKSKPQVLQGKCESPKNLHGRELKDLSPSDFNC</sequence>
<name>A0A8X6TTH1_NEPPI</name>
<evidence type="ECO:0000313" key="3">
    <source>
        <dbReference type="EMBL" id="GFT44867.1"/>
    </source>
</evidence>
<keyword evidence="2" id="KW-0677">Repeat</keyword>
<evidence type="ECO:0000313" key="4">
    <source>
        <dbReference type="Proteomes" id="UP000887013"/>
    </source>
</evidence>
<protein>
    <recommendedName>
        <fullName evidence="5">LRRCT domain-containing protein</fullName>
    </recommendedName>
</protein>
<dbReference type="AlphaFoldDB" id="A0A8X6TTH1"/>
<dbReference type="SUPFAM" id="SSF52058">
    <property type="entry name" value="L domain-like"/>
    <property type="match status" value="1"/>
</dbReference>
<reference evidence="3" key="1">
    <citation type="submission" date="2020-08" db="EMBL/GenBank/DDBJ databases">
        <title>Multicomponent nature underlies the extraordinary mechanical properties of spider dragline silk.</title>
        <authorList>
            <person name="Kono N."/>
            <person name="Nakamura H."/>
            <person name="Mori M."/>
            <person name="Yoshida Y."/>
            <person name="Ohtoshi R."/>
            <person name="Malay A.D."/>
            <person name="Moran D.A.P."/>
            <person name="Tomita M."/>
            <person name="Numata K."/>
            <person name="Arakawa K."/>
        </authorList>
    </citation>
    <scope>NUCLEOTIDE SEQUENCE</scope>
</reference>
<accession>A0A8X6TTH1</accession>
<dbReference type="SMART" id="SM00369">
    <property type="entry name" value="LRR_TYP"/>
    <property type="match status" value="2"/>
</dbReference>
<dbReference type="Proteomes" id="UP000887013">
    <property type="component" value="Unassembled WGS sequence"/>
</dbReference>
<gene>
    <name evidence="3" type="ORF">NPIL_660611</name>
</gene>
<evidence type="ECO:0000256" key="2">
    <source>
        <dbReference type="ARBA" id="ARBA00022737"/>
    </source>
</evidence>
<evidence type="ECO:0000256" key="1">
    <source>
        <dbReference type="ARBA" id="ARBA00022614"/>
    </source>
</evidence>
<keyword evidence="4" id="KW-1185">Reference proteome</keyword>
<proteinExistence type="predicted"/>
<dbReference type="PROSITE" id="PS51450">
    <property type="entry name" value="LRR"/>
    <property type="match status" value="1"/>
</dbReference>
<organism evidence="3 4">
    <name type="scientific">Nephila pilipes</name>
    <name type="common">Giant wood spider</name>
    <name type="synonym">Nephila maculata</name>
    <dbReference type="NCBI Taxonomy" id="299642"/>
    <lineage>
        <taxon>Eukaryota</taxon>
        <taxon>Metazoa</taxon>
        <taxon>Ecdysozoa</taxon>
        <taxon>Arthropoda</taxon>
        <taxon>Chelicerata</taxon>
        <taxon>Arachnida</taxon>
        <taxon>Araneae</taxon>
        <taxon>Araneomorphae</taxon>
        <taxon>Entelegynae</taxon>
        <taxon>Araneoidea</taxon>
        <taxon>Nephilidae</taxon>
        <taxon>Nephila</taxon>
    </lineage>
</organism>
<dbReference type="OrthoDB" id="6432250at2759"/>
<dbReference type="Pfam" id="PF13855">
    <property type="entry name" value="LRR_8"/>
    <property type="match status" value="1"/>
</dbReference>
<dbReference type="Gene3D" id="3.80.10.10">
    <property type="entry name" value="Ribonuclease Inhibitor"/>
    <property type="match status" value="1"/>
</dbReference>
<keyword evidence="1" id="KW-0433">Leucine-rich repeat</keyword>